<reference evidence="2" key="1">
    <citation type="journal article" date="2024" name="Proc. Natl. Acad. Sci. U.S.A.">
        <title>Extraordinary preservation of gene collinearity over three hundred million years revealed in homosporous lycophytes.</title>
        <authorList>
            <person name="Li C."/>
            <person name="Wickell D."/>
            <person name="Kuo L.Y."/>
            <person name="Chen X."/>
            <person name="Nie B."/>
            <person name="Liao X."/>
            <person name="Peng D."/>
            <person name="Ji J."/>
            <person name="Jenkins J."/>
            <person name="Williams M."/>
            <person name="Shu S."/>
            <person name="Plott C."/>
            <person name="Barry K."/>
            <person name="Rajasekar S."/>
            <person name="Grimwood J."/>
            <person name="Han X."/>
            <person name="Sun S."/>
            <person name="Hou Z."/>
            <person name="He W."/>
            <person name="Dai G."/>
            <person name="Sun C."/>
            <person name="Schmutz J."/>
            <person name="Leebens-Mack J.H."/>
            <person name="Li F.W."/>
            <person name="Wang L."/>
        </authorList>
    </citation>
    <scope>NUCLEOTIDE SEQUENCE [LARGE SCALE GENOMIC DNA]</scope>
    <source>
        <strain evidence="2">cv. PW_Plant_1</strain>
    </source>
</reference>
<keyword evidence="2" id="KW-1185">Reference proteome</keyword>
<sequence>MFSIPRSCNGHTVCIFSQATGVTATANKSQPPRGYPQGKNSAQETENDGKSNEKLGNTEPKERGLGAFYSRAWQYGGGRPGHGYGHQPAPYPPAHTLYPHTDHPFEYEDAPGPFPPAYYAGPQGPPGHAVLVERYGEYSSPVPDNYGHGFGHRYGHGHGHGPKHGPEHYQYGHQMGPPFHPSDYEYDYYVHKYHG</sequence>
<organism evidence="1 2">
    <name type="scientific">Diphasiastrum complanatum</name>
    <name type="common">Issler's clubmoss</name>
    <name type="synonym">Lycopodium complanatum</name>
    <dbReference type="NCBI Taxonomy" id="34168"/>
    <lineage>
        <taxon>Eukaryota</taxon>
        <taxon>Viridiplantae</taxon>
        <taxon>Streptophyta</taxon>
        <taxon>Embryophyta</taxon>
        <taxon>Tracheophyta</taxon>
        <taxon>Lycopodiopsida</taxon>
        <taxon>Lycopodiales</taxon>
        <taxon>Lycopodiaceae</taxon>
        <taxon>Lycopodioideae</taxon>
        <taxon>Diphasiastrum</taxon>
    </lineage>
</organism>
<comment type="caution">
    <text evidence="1">The sequence shown here is derived from an EMBL/GenBank/DDBJ whole genome shotgun (WGS) entry which is preliminary data.</text>
</comment>
<evidence type="ECO:0000313" key="1">
    <source>
        <dbReference type="EMBL" id="KAJ7544295.1"/>
    </source>
</evidence>
<dbReference type="EMBL" id="CM055100">
    <property type="protein sequence ID" value="KAJ7544295.1"/>
    <property type="molecule type" value="Genomic_DNA"/>
</dbReference>
<gene>
    <name evidence="1" type="ORF">O6H91_09G073000</name>
</gene>
<protein>
    <submittedName>
        <fullName evidence="1">Uncharacterized protein</fullName>
    </submittedName>
</protein>
<accession>A0ACC2CQV1</accession>
<proteinExistence type="predicted"/>
<name>A0ACC2CQV1_DIPCM</name>
<dbReference type="Proteomes" id="UP001162992">
    <property type="component" value="Chromosome 9"/>
</dbReference>
<evidence type="ECO:0000313" key="2">
    <source>
        <dbReference type="Proteomes" id="UP001162992"/>
    </source>
</evidence>